<dbReference type="PANTHER" id="PTHR24421:SF10">
    <property type="entry name" value="NITRATE_NITRITE SENSOR PROTEIN NARQ"/>
    <property type="match status" value="1"/>
</dbReference>
<comment type="catalytic activity">
    <reaction evidence="1">
        <text>ATP + protein L-histidine = ADP + protein N-phospho-L-histidine.</text>
        <dbReference type="EC" id="2.7.13.3"/>
    </reaction>
</comment>
<keyword evidence="4" id="KW-0808">Transferase</keyword>
<proteinExistence type="predicted"/>
<keyword evidence="6 13" id="KW-0418">Kinase</keyword>
<feature type="transmembrane region" description="Helical" evidence="10">
    <location>
        <begin position="44"/>
        <end position="61"/>
    </location>
</feature>
<keyword evidence="5" id="KW-0547">Nucleotide-binding</keyword>
<evidence type="ECO:0000256" key="9">
    <source>
        <dbReference type="SAM" id="Coils"/>
    </source>
</evidence>
<dbReference type="Gene3D" id="3.30.565.10">
    <property type="entry name" value="Histidine kinase-like ATPase, C-terminal domain"/>
    <property type="match status" value="1"/>
</dbReference>
<evidence type="ECO:0000256" key="5">
    <source>
        <dbReference type="ARBA" id="ARBA00022741"/>
    </source>
</evidence>
<evidence type="ECO:0000256" key="7">
    <source>
        <dbReference type="ARBA" id="ARBA00022840"/>
    </source>
</evidence>
<protein>
    <recommendedName>
        <fullName evidence="2">histidine kinase</fullName>
        <ecNumber evidence="2">2.7.13.3</ecNumber>
    </recommendedName>
</protein>
<evidence type="ECO:0000256" key="2">
    <source>
        <dbReference type="ARBA" id="ARBA00012438"/>
    </source>
</evidence>
<evidence type="ECO:0000313" key="13">
    <source>
        <dbReference type="EMBL" id="MBH8595618.1"/>
    </source>
</evidence>
<sequence length="274" mass="31822">MTYKQIKWLILTIPTIAVGLWEYIRHKYLLPYISMELGNWLTPLIVLGVTLTLLVHLFMIYEEIQEALKKEREENAVLQERERIARELHDGMAQTLFLCSVELESLREKHPDPSLNRVHQHLQQLHDDVRQAIASLKNPEPPAPFLLKDKLMHLFREFEIDTGIRVSARFDMETGSLSAKEKVELYACIQEALTNIRKHAQATQVQVSFKPFRQGWRCTVEDNGIGFEGDVFSHPDRYGMRIMQERVKSIGAGLQLTRQDGKTFLTIQKGRENE</sequence>
<dbReference type="Pfam" id="PF02518">
    <property type="entry name" value="HATPase_c"/>
    <property type="match status" value="1"/>
</dbReference>
<evidence type="ECO:0000313" key="14">
    <source>
        <dbReference type="Proteomes" id="UP000633619"/>
    </source>
</evidence>
<keyword evidence="14" id="KW-1185">Reference proteome</keyword>
<gene>
    <name evidence="13" type="ORF">I8U20_09780</name>
</gene>
<dbReference type="Proteomes" id="UP000633619">
    <property type="component" value="Unassembled WGS sequence"/>
</dbReference>
<evidence type="ECO:0000256" key="8">
    <source>
        <dbReference type="ARBA" id="ARBA00023012"/>
    </source>
</evidence>
<keyword evidence="9" id="KW-0175">Coiled coil</keyword>
<dbReference type="RefSeq" id="WP_181732385.1">
    <property type="nucleotide sequence ID" value="NZ_JACEIR010000007.1"/>
</dbReference>
<name>A0A8I1DCL0_THEIN</name>
<feature type="transmembrane region" description="Helical" evidence="10">
    <location>
        <begin position="7"/>
        <end position="24"/>
    </location>
</feature>
<dbReference type="EC" id="2.7.13.3" evidence="2"/>
<accession>A0A8I1DCL0</accession>
<feature type="coiled-coil region" evidence="9">
    <location>
        <begin position="61"/>
        <end position="88"/>
    </location>
</feature>
<dbReference type="AlphaFoldDB" id="A0A8I1DCL0"/>
<dbReference type="Pfam" id="PF07730">
    <property type="entry name" value="HisKA_3"/>
    <property type="match status" value="1"/>
</dbReference>
<dbReference type="CDD" id="cd16917">
    <property type="entry name" value="HATPase_UhpB-NarQ-NarX-like"/>
    <property type="match status" value="1"/>
</dbReference>
<keyword evidence="10" id="KW-1133">Transmembrane helix</keyword>
<dbReference type="PANTHER" id="PTHR24421">
    <property type="entry name" value="NITRATE/NITRITE SENSOR PROTEIN NARX-RELATED"/>
    <property type="match status" value="1"/>
</dbReference>
<dbReference type="GO" id="GO:0000155">
    <property type="term" value="F:phosphorelay sensor kinase activity"/>
    <property type="evidence" value="ECO:0007669"/>
    <property type="project" value="InterPro"/>
</dbReference>
<keyword evidence="8" id="KW-0902">Two-component regulatory system</keyword>
<dbReference type="InterPro" id="IPR050482">
    <property type="entry name" value="Sensor_HK_TwoCompSys"/>
</dbReference>
<keyword evidence="10" id="KW-0812">Transmembrane</keyword>
<keyword evidence="7" id="KW-0067">ATP-binding</keyword>
<dbReference type="Gene3D" id="1.20.5.1930">
    <property type="match status" value="1"/>
</dbReference>
<evidence type="ECO:0000256" key="1">
    <source>
        <dbReference type="ARBA" id="ARBA00000085"/>
    </source>
</evidence>
<feature type="domain" description="Histidine kinase/HSP90-like ATPase" evidence="11">
    <location>
        <begin position="183"/>
        <end position="264"/>
    </location>
</feature>
<evidence type="ECO:0000256" key="6">
    <source>
        <dbReference type="ARBA" id="ARBA00022777"/>
    </source>
</evidence>
<dbReference type="GO" id="GO:0005524">
    <property type="term" value="F:ATP binding"/>
    <property type="evidence" value="ECO:0007669"/>
    <property type="project" value="UniProtKB-KW"/>
</dbReference>
<dbReference type="SUPFAM" id="SSF55874">
    <property type="entry name" value="ATPase domain of HSP90 chaperone/DNA topoisomerase II/histidine kinase"/>
    <property type="match status" value="1"/>
</dbReference>
<reference evidence="13 14" key="1">
    <citation type="submission" date="2020-12" db="EMBL/GenBank/DDBJ databases">
        <title>WGS of Thermoactinomyces spp.</title>
        <authorList>
            <person name="Cheng K."/>
        </authorList>
    </citation>
    <scope>NUCLEOTIDE SEQUENCE [LARGE SCALE GENOMIC DNA]</scope>
    <source>
        <strain evidence="14">CICC 10671\DSM 43846</strain>
    </source>
</reference>
<dbReference type="GO" id="GO:0016020">
    <property type="term" value="C:membrane"/>
    <property type="evidence" value="ECO:0007669"/>
    <property type="project" value="InterPro"/>
</dbReference>
<dbReference type="InterPro" id="IPR036890">
    <property type="entry name" value="HATPase_C_sf"/>
</dbReference>
<dbReference type="InterPro" id="IPR011712">
    <property type="entry name" value="Sig_transdc_His_kin_sub3_dim/P"/>
</dbReference>
<comment type="caution">
    <text evidence="13">The sequence shown here is derived from an EMBL/GenBank/DDBJ whole genome shotgun (WGS) entry which is preliminary data.</text>
</comment>
<evidence type="ECO:0000256" key="10">
    <source>
        <dbReference type="SAM" id="Phobius"/>
    </source>
</evidence>
<dbReference type="EMBL" id="JAECVW010000005">
    <property type="protein sequence ID" value="MBH8595618.1"/>
    <property type="molecule type" value="Genomic_DNA"/>
</dbReference>
<organism evidence="13 14">
    <name type="scientific">Thermoactinomyces intermedius</name>
    <dbReference type="NCBI Taxonomy" id="2024"/>
    <lineage>
        <taxon>Bacteria</taxon>
        <taxon>Bacillati</taxon>
        <taxon>Bacillota</taxon>
        <taxon>Bacilli</taxon>
        <taxon>Bacillales</taxon>
        <taxon>Thermoactinomycetaceae</taxon>
        <taxon>Thermoactinomyces</taxon>
    </lineage>
</organism>
<feature type="domain" description="Signal transduction histidine kinase subgroup 3 dimerisation and phosphoacceptor" evidence="12">
    <location>
        <begin position="80"/>
        <end position="137"/>
    </location>
</feature>
<evidence type="ECO:0000259" key="11">
    <source>
        <dbReference type="Pfam" id="PF02518"/>
    </source>
</evidence>
<evidence type="ECO:0000256" key="4">
    <source>
        <dbReference type="ARBA" id="ARBA00022679"/>
    </source>
</evidence>
<dbReference type="GO" id="GO:0046983">
    <property type="term" value="F:protein dimerization activity"/>
    <property type="evidence" value="ECO:0007669"/>
    <property type="project" value="InterPro"/>
</dbReference>
<keyword evidence="3" id="KW-0597">Phosphoprotein</keyword>
<keyword evidence="10" id="KW-0472">Membrane</keyword>
<dbReference type="InterPro" id="IPR003594">
    <property type="entry name" value="HATPase_dom"/>
</dbReference>
<evidence type="ECO:0000259" key="12">
    <source>
        <dbReference type="Pfam" id="PF07730"/>
    </source>
</evidence>
<evidence type="ECO:0000256" key="3">
    <source>
        <dbReference type="ARBA" id="ARBA00022553"/>
    </source>
</evidence>